<keyword evidence="2" id="KW-0378">Hydrolase</keyword>
<sequence>MFFQSKLLTLIITLPLLMTTQTVYSQNLTLGDDTNKIIISPGDLAVRWNGITVNSPSLVVNGKTQTSTKIINNSNNQAEWALLPSKLKVTARLTEQALEITFSIPQKPAIKRGHPLTLSWFDLPQEETEILYLPFSEGMRIPTNNNNWANYLEENYSKANTTQDLKMPFWVTKQRAKTISYHLVNPTNNTLSFVNAQSHVDMFAEHQFTELNQAQPFKVRITLGDSWIDGAKQYRQWRIDNNQATTLSKQIELNPQVEKLIGASQVYLFGKGLISIEDVADWWGLKQWYFEQTALIIPSNAIKELKSLQKGKNQLNRYHKQLLVDSINNSLSGKYSTPIPSLANNTIAAQYQAAQQQKLWLNKHASKYLIVSEHWGQALSTEMITNLKKAGLKNLWLGLDNWMPAFYQPQVVDRAKREGYLVATYDSYNTAIPRGLNDGWLTAQLPTPMREQCAIELMSGQKKKGFRDNGYYLNPNCQLDYVKQRVTDIIKFGRFNSLFIDVDATAMAREDYRDGSSENDMLSAFNERMNWMATQNDIVLGSEDGNSLTTSGIAFAHGLETVGFGWTDKDMKYNHQSPYFLGRWYPEQKPEFFFKSAKVKEPFKTLLFSPQFRIPLYQVVFHDEVINSHHWHSDSLKFSDVQTERDLISMLYNTPPMVHLTRDEANSPTSRRLKVLQHYQQGYQPIHEQLWDKQLTDFKWLDKFGQVQQTTFSDGSSITANFTADTVVVADSKIPAYSMLARLSNGQTINWTANPNQ</sequence>
<dbReference type="AlphaFoldDB" id="A0A7Y3ZZ17"/>
<evidence type="ECO:0000313" key="3">
    <source>
        <dbReference type="Proteomes" id="UP000565719"/>
    </source>
</evidence>
<proteinExistence type="predicted"/>
<organism evidence="2 3">
    <name type="scientific">Vibrio pectenicida</name>
    <dbReference type="NCBI Taxonomy" id="62763"/>
    <lineage>
        <taxon>Bacteria</taxon>
        <taxon>Pseudomonadati</taxon>
        <taxon>Pseudomonadota</taxon>
        <taxon>Gammaproteobacteria</taxon>
        <taxon>Vibrionales</taxon>
        <taxon>Vibrionaceae</taxon>
        <taxon>Vibrio</taxon>
    </lineage>
</organism>
<feature type="chain" id="PRO_5031356702" evidence="1">
    <location>
        <begin position="26"/>
        <end position="757"/>
    </location>
</feature>
<reference evidence="2 3" key="1">
    <citation type="submission" date="2019-09" db="EMBL/GenBank/DDBJ databases">
        <title>Draft genome sequencing and comparative genomics of hatchery-associated Vibrios.</title>
        <authorList>
            <person name="Kehlet-Delgado H."/>
            <person name="Mueller R.S."/>
        </authorList>
    </citation>
    <scope>NUCLEOTIDE SEQUENCE [LARGE SCALE GENOMIC DNA]</scope>
    <source>
        <strain evidence="2 3">99-46-Y</strain>
    </source>
</reference>
<dbReference type="InterPro" id="IPR021459">
    <property type="entry name" value="GH101-related"/>
</dbReference>
<name>A0A7Y3ZZ17_9VIBR</name>
<dbReference type="EMBL" id="VTXC01000023">
    <property type="protein sequence ID" value="NOH71696.1"/>
    <property type="molecule type" value="Genomic_DNA"/>
</dbReference>
<feature type="signal peptide" evidence="1">
    <location>
        <begin position="1"/>
        <end position="25"/>
    </location>
</feature>
<dbReference type="Proteomes" id="UP000565719">
    <property type="component" value="Unassembled WGS sequence"/>
</dbReference>
<gene>
    <name evidence="2" type="ORF">F0225_10155</name>
</gene>
<dbReference type="GO" id="GO:0016787">
    <property type="term" value="F:hydrolase activity"/>
    <property type="evidence" value="ECO:0007669"/>
    <property type="project" value="UniProtKB-KW"/>
</dbReference>
<evidence type="ECO:0000313" key="2">
    <source>
        <dbReference type="EMBL" id="NOH71696.1"/>
    </source>
</evidence>
<accession>A0A7Y3ZZ17</accession>
<dbReference type="RefSeq" id="WP_171360992.1">
    <property type="nucleotide sequence ID" value="NZ_VTXC01000023.1"/>
</dbReference>
<keyword evidence="1" id="KW-0732">Signal</keyword>
<comment type="caution">
    <text evidence="2">The sequence shown here is derived from an EMBL/GenBank/DDBJ whole genome shotgun (WGS) entry which is preliminary data.</text>
</comment>
<dbReference type="Pfam" id="PF11308">
    <property type="entry name" value="Glyco_hydro_129"/>
    <property type="match status" value="1"/>
</dbReference>
<evidence type="ECO:0000256" key="1">
    <source>
        <dbReference type="SAM" id="SignalP"/>
    </source>
</evidence>
<protein>
    <submittedName>
        <fullName evidence="2">Glycosyl hydrolase</fullName>
    </submittedName>
</protein>